<dbReference type="SUPFAM" id="SSF56112">
    <property type="entry name" value="Protein kinase-like (PK-like)"/>
    <property type="match status" value="1"/>
</dbReference>
<reference evidence="5" key="1">
    <citation type="submission" date="2020-11" db="EMBL/GenBank/DDBJ databases">
        <authorList>
            <person name="Tran Van P."/>
        </authorList>
    </citation>
    <scope>NUCLEOTIDE SEQUENCE</scope>
</reference>
<feature type="region of interest" description="Disordered" evidence="4">
    <location>
        <begin position="267"/>
        <end position="287"/>
    </location>
</feature>
<dbReference type="GO" id="GO:0005737">
    <property type="term" value="C:cytoplasm"/>
    <property type="evidence" value="ECO:0007669"/>
    <property type="project" value="TreeGrafter"/>
</dbReference>
<gene>
    <name evidence="5" type="ORF">NMOB1V02_LOCUS3273</name>
</gene>
<dbReference type="PANTHER" id="PTHR22603:SF93">
    <property type="entry name" value="RE24176P"/>
    <property type="match status" value="1"/>
</dbReference>
<keyword evidence="2" id="KW-1208">Phospholipid metabolism</keyword>
<dbReference type="Pfam" id="PF01633">
    <property type="entry name" value="Choline_kinase"/>
    <property type="match status" value="1"/>
</dbReference>
<dbReference type="OrthoDB" id="3649325at2759"/>
<organism evidence="5">
    <name type="scientific">Notodromas monacha</name>
    <dbReference type="NCBI Taxonomy" id="399045"/>
    <lineage>
        <taxon>Eukaryota</taxon>
        <taxon>Metazoa</taxon>
        <taxon>Ecdysozoa</taxon>
        <taxon>Arthropoda</taxon>
        <taxon>Crustacea</taxon>
        <taxon>Oligostraca</taxon>
        <taxon>Ostracoda</taxon>
        <taxon>Podocopa</taxon>
        <taxon>Podocopida</taxon>
        <taxon>Cypridocopina</taxon>
        <taxon>Cypridoidea</taxon>
        <taxon>Cyprididae</taxon>
        <taxon>Notodromas</taxon>
    </lineage>
</organism>
<evidence type="ECO:0000313" key="6">
    <source>
        <dbReference type="Proteomes" id="UP000678499"/>
    </source>
</evidence>
<comment type="similarity">
    <text evidence="3">Belongs to the choline/ethanolamine kinase family.</text>
</comment>
<dbReference type="InterPro" id="IPR011009">
    <property type="entry name" value="Kinase-like_dom_sf"/>
</dbReference>
<keyword evidence="1" id="KW-0594">Phospholipid biosynthesis</keyword>
<name>A0A7R9BHL4_9CRUS</name>
<evidence type="ECO:0000256" key="3">
    <source>
        <dbReference type="ARBA" id="ARBA00038211"/>
    </source>
</evidence>
<keyword evidence="1" id="KW-0444">Lipid biosynthesis</keyword>
<evidence type="ECO:0000256" key="1">
    <source>
        <dbReference type="ARBA" id="ARBA00023209"/>
    </source>
</evidence>
<dbReference type="EMBL" id="CAJPEX010000423">
    <property type="protein sequence ID" value="CAG0915631.1"/>
    <property type="molecule type" value="Genomic_DNA"/>
</dbReference>
<dbReference type="AlphaFoldDB" id="A0A7R9BHL4"/>
<evidence type="ECO:0000256" key="2">
    <source>
        <dbReference type="ARBA" id="ARBA00023264"/>
    </source>
</evidence>
<dbReference type="Gene3D" id="3.90.1200.10">
    <property type="match status" value="1"/>
</dbReference>
<proteinExistence type="inferred from homology"/>
<keyword evidence="6" id="KW-1185">Reference proteome</keyword>
<dbReference type="EMBL" id="OA882460">
    <property type="protein sequence ID" value="CAD7275479.1"/>
    <property type="molecule type" value="Genomic_DNA"/>
</dbReference>
<dbReference type="PANTHER" id="PTHR22603">
    <property type="entry name" value="CHOLINE/ETHANOALAMINE KINASE"/>
    <property type="match status" value="1"/>
</dbReference>
<evidence type="ECO:0008006" key="7">
    <source>
        <dbReference type="Google" id="ProtNLM"/>
    </source>
</evidence>
<accession>A0A7R9BHL4</accession>
<dbReference type="GO" id="GO:0004305">
    <property type="term" value="F:ethanolamine kinase activity"/>
    <property type="evidence" value="ECO:0007669"/>
    <property type="project" value="TreeGrafter"/>
</dbReference>
<keyword evidence="1" id="KW-0443">Lipid metabolism</keyword>
<dbReference type="GO" id="GO:0004103">
    <property type="term" value="F:choline kinase activity"/>
    <property type="evidence" value="ECO:0007669"/>
    <property type="project" value="TreeGrafter"/>
</dbReference>
<dbReference type="GO" id="GO:0006646">
    <property type="term" value="P:phosphatidylethanolamine biosynthetic process"/>
    <property type="evidence" value="ECO:0007669"/>
    <property type="project" value="TreeGrafter"/>
</dbReference>
<evidence type="ECO:0000313" key="5">
    <source>
        <dbReference type="EMBL" id="CAD7275479.1"/>
    </source>
</evidence>
<feature type="region of interest" description="Disordered" evidence="4">
    <location>
        <begin position="358"/>
        <end position="405"/>
    </location>
</feature>
<sequence>MTEVILYPLSVLTDSPVQVVEPKTMDSSFGGLSNYLYYCALPPGVSTTETLEIGLSAMPKTRREPRESPCLTTRELYDPEISGRIAQQLAKMHTLQLPLSKEPNWIWETMRKWALIIATDITPSSKCPACPAFPKQDPGANQDFFQFIKRIDLDAEITWLKAALLSVDSPVVFGHNDLQEGNILIERGEDAKISRLAFIDFEYCSYNYRGFDLANHFCEWMYNYKVDHPPYFSNTPANYPSVQSQLHFLRNYLEALGKEKASRSATSSFTSTKLDSGQVDESGSRERMYSEEELRKLLSEVDVFQLASHLFWSMWSCVNAVSSNIPFGYWDYAVCRAEAYLTHKQKIQRKLDAEQLASTKSPQAGKSVADVDSSTTIDLNPMKENSRASTGGSWAARQANGPDFA</sequence>
<protein>
    <recommendedName>
        <fullName evidence="7">Choline kinase</fullName>
    </recommendedName>
</protein>
<dbReference type="Proteomes" id="UP000678499">
    <property type="component" value="Unassembled WGS sequence"/>
</dbReference>
<evidence type="ECO:0000256" key="4">
    <source>
        <dbReference type="SAM" id="MobiDB-lite"/>
    </source>
</evidence>